<dbReference type="EMBL" id="CP061800">
    <property type="protein sequence ID" value="QTA87418.1"/>
    <property type="molecule type" value="Genomic_DNA"/>
</dbReference>
<feature type="coiled-coil region" evidence="1">
    <location>
        <begin position="68"/>
        <end position="95"/>
    </location>
</feature>
<keyword evidence="2" id="KW-0812">Transmembrane</keyword>
<keyword evidence="2" id="KW-0472">Membrane</keyword>
<keyword evidence="1" id="KW-0175">Coiled coil</keyword>
<name>A0A975GP08_9BACT</name>
<gene>
    <name evidence="3" type="ORF">dnm_034510</name>
</gene>
<accession>A0A975GP08</accession>
<dbReference type="AlphaFoldDB" id="A0A975GP08"/>
<evidence type="ECO:0000256" key="1">
    <source>
        <dbReference type="SAM" id="Coils"/>
    </source>
</evidence>
<reference evidence="3" key="1">
    <citation type="journal article" date="2021" name="Microb. Physiol.">
        <title>Proteogenomic Insights into the Physiology of Marine, Sulfate-Reducing, Filamentous Desulfonema limicola and Desulfonema magnum.</title>
        <authorList>
            <person name="Schnaars V."/>
            <person name="Wohlbrand L."/>
            <person name="Scheve S."/>
            <person name="Hinrichs C."/>
            <person name="Reinhardt R."/>
            <person name="Rabus R."/>
        </authorList>
    </citation>
    <scope>NUCLEOTIDE SEQUENCE</scope>
    <source>
        <strain evidence="3">4be13</strain>
    </source>
</reference>
<evidence type="ECO:0000313" key="3">
    <source>
        <dbReference type="EMBL" id="QTA87418.1"/>
    </source>
</evidence>
<keyword evidence="2" id="KW-1133">Transmembrane helix</keyword>
<dbReference type="RefSeq" id="WP_207682615.1">
    <property type="nucleotide sequence ID" value="NZ_CP061800.1"/>
</dbReference>
<dbReference type="InterPro" id="IPR058806">
    <property type="entry name" value="MamI"/>
</dbReference>
<dbReference type="KEGG" id="dmm:dnm_034510"/>
<protein>
    <submittedName>
        <fullName evidence="3">Uncharacterized protein</fullName>
    </submittedName>
</protein>
<dbReference type="Pfam" id="PF26391">
    <property type="entry name" value="MamI"/>
    <property type="match status" value="1"/>
</dbReference>
<dbReference type="Proteomes" id="UP000663722">
    <property type="component" value="Chromosome"/>
</dbReference>
<sequence>MKTLIGGAVAAVLGIIGLAVWFKPFLQLLAGAIPIILLLGGCLALYLGFDELKDTWKKEDAKADAPAVADDVDDVEKYKSQISNLKKEIENLKKA</sequence>
<evidence type="ECO:0000256" key="2">
    <source>
        <dbReference type="SAM" id="Phobius"/>
    </source>
</evidence>
<keyword evidence="4" id="KW-1185">Reference proteome</keyword>
<proteinExistence type="predicted"/>
<organism evidence="3 4">
    <name type="scientific">Desulfonema magnum</name>
    <dbReference type="NCBI Taxonomy" id="45655"/>
    <lineage>
        <taxon>Bacteria</taxon>
        <taxon>Pseudomonadati</taxon>
        <taxon>Thermodesulfobacteriota</taxon>
        <taxon>Desulfobacteria</taxon>
        <taxon>Desulfobacterales</taxon>
        <taxon>Desulfococcaceae</taxon>
        <taxon>Desulfonema</taxon>
    </lineage>
</organism>
<feature type="transmembrane region" description="Helical" evidence="2">
    <location>
        <begin position="29"/>
        <end position="49"/>
    </location>
</feature>
<evidence type="ECO:0000313" key="4">
    <source>
        <dbReference type="Proteomes" id="UP000663722"/>
    </source>
</evidence>